<keyword evidence="2" id="KW-0472">Membrane</keyword>
<feature type="transmembrane region" description="Helical" evidence="2">
    <location>
        <begin position="251"/>
        <end position="270"/>
    </location>
</feature>
<dbReference type="PANTHER" id="PTHR39614">
    <property type="entry name" value="INTEGRAL MEMBRANE PROTEIN"/>
    <property type="match status" value="1"/>
</dbReference>
<evidence type="ECO:0000256" key="2">
    <source>
        <dbReference type="SAM" id="Phobius"/>
    </source>
</evidence>
<protein>
    <recommendedName>
        <fullName evidence="3">Rhodopsin domain-containing protein</fullName>
    </recommendedName>
</protein>
<gene>
    <name evidence="4" type="ORF">D6D28_01004</name>
</gene>
<dbReference type="EMBL" id="QZAF01000017">
    <property type="protein sequence ID" value="THV76597.1"/>
    <property type="molecule type" value="Genomic_DNA"/>
</dbReference>
<keyword evidence="2" id="KW-1133">Transmembrane helix</keyword>
<evidence type="ECO:0000313" key="5">
    <source>
        <dbReference type="Proteomes" id="UP000304951"/>
    </source>
</evidence>
<dbReference type="InterPro" id="IPR049326">
    <property type="entry name" value="Rhodopsin_dom_fungi"/>
</dbReference>
<feature type="transmembrane region" description="Helical" evidence="2">
    <location>
        <begin position="122"/>
        <end position="142"/>
    </location>
</feature>
<feature type="region of interest" description="Disordered" evidence="1">
    <location>
        <begin position="459"/>
        <end position="485"/>
    </location>
</feature>
<dbReference type="PANTHER" id="PTHR39614:SF2">
    <property type="entry name" value="INTEGRAL MEMBRANE PROTEIN"/>
    <property type="match status" value="1"/>
</dbReference>
<proteinExistence type="predicted"/>
<evidence type="ECO:0000256" key="1">
    <source>
        <dbReference type="SAM" id="MobiDB-lite"/>
    </source>
</evidence>
<dbReference type="Proteomes" id="UP000304951">
    <property type="component" value="Unassembled WGS sequence"/>
</dbReference>
<feature type="transmembrane region" description="Helical" evidence="2">
    <location>
        <begin position="166"/>
        <end position="186"/>
    </location>
</feature>
<feature type="domain" description="Rhodopsin" evidence="3">
    <location>
        <begin position="109"/>
        <end position="341"/>
    </location>
</feature>
<name>A0A4S8SZ02_AURPU</name>
<dbReference type="Pfam" id="PF20684">
    <property type="entry name" value="Fung_rhodopsin"/>
    <property type="match status" value="1"/>
</dbReference>
<feature type="transmembrane region" description="Helical" evidence="2">
    <location>
        <begin position="52"/>
        <end position="70"/>
    </location>
</feature>
<accession>A0A4S8SZ02</accession>
<feature type="transmembrane region" description="Helical" evidence="2">
    <location>
        <begin position="277"/>
        <end position="298"/>
    </location>
</feature>
<reference evidence="4 5" key="1">
    <citation type="submission" date="2018-10" db="EMBL/GenBank/DDBJ databases">
        <title>Fifty Aureobasidium pullulans genomes reveal a recombining polyextremotolerant generalist.</title>
        <authorList>
            <person name="Gostincar C."/>
            <person name="Turk M."/>
            <person name="Zajc J."/>
            <person name="Gunde-Cimerman N."/>
        </authorList>
    </citation>
    <scope>NUCLEOTIDE SEQUENCE [LARGE SCALE GENOMIC DNA]</scope>
    <source>
        <strain evidence="4 5">EXF-11900</strain>
    </source>
</reference>
<feature type="transmembrane region" description="Helical" evidence="2">
    <location>
        <begin position="206"/>
        <end position="231"/>
    </location>
</feature>
<organism evidence="4 5">
    <name type="scientific">Aureobasidium pullulans</name>
    <name type="common">Black yeast</name>
    <name type="synonym">Pullularia pullulans</name>
    <dbReference type="NCBI Taxonomy" id="5580"/>
    <lineage>
        <taxon>Eukaryota</taxon>
        <taxon>Fungi</taxon>
        <taxon>Dikarya</taxon>
        <taxon>Ascomycota</taxon>
        <taxon>Pezizomycotina</taxon>
        <taxon>Dothideomycetes</taxon>
        <taxon>Dothideomycetidae</taxon>
        <taxon>Dothideales</taxon>
        <taxon>Saccotheciaceae</taxon>
        <taxon>Aureobasidium</taxon>
    </lineage>
</organism>
<sequence>MTVIQTRVWGHGHAESEGYLTGKTGYLSFWCLTLTYDFDTSTTSLFNAHRETYSNAIAVGMGSITALSTADLPSDVYYLAQLTPTNHGGVVWVICVLSLTYALLCSGIRYTLRRGMYGFDDAALLVSTIACIVQHAFVFLALENGLGVSVSGIAQKHHDVVAKSTYTRLVLFFVVHYLAKMSLTLFTRRLFDGQEKYYLRICDALLVLNFIFGVVSILLMSISCESGWYFATRDVCPGLFIRWVAIKTLDVVGELALVLVPILLICKILLNSKHKAVIVATFAARLPVIAFTIVHFYYLRKSFHSTKDRGISLVQPVVWLQVTLLWSMVTASLPSFRPLISPFDTVMEDSSDRSASVFTGAALVLGTEKEEFADPAAASRSRLSQLEPVASVLSRHRDFKGHNETIIEGPKKKLFRLSKKEDDIELGTIQHTKDFEIRYEEAAKPSRWSKVWRESGSTFMEKENDPAPVEAVETADETPAPRRRSTYAFIDEADLITEVQEASDEMVPT</sequence>
<feature type="transmembrane region" description="Helical" evidence="2">
    <location>
        <begin position="90"/>
        <end position="110"/>
    </location>
</feature>
<comment type="caution">
    <text evidence="4">The sequence shown here is derived from an EMBL/GenBank/DDBJ whole genome shotgun (WGS) entry which is preliminary data.</text>
</comment>
<evidence type="ECO:0000259" key="3">
    <source>
        <dbReference type="Pfam" id="PF20684"/>
    </source>
</evidence>
<keyword evidence="2" id="KW-0812">Transmembrane</keyword>
<dbReference type="AlphaFoldDB" id="A0A4S8SZ02"/>
<evidence type="ECO:0000313" key="4">
    <source>
        <dbReference type="EMBL" id="THV76597.1"/>
    </source>
</evidence>